<organism evidence="1 2">
    <name type="scientific">Vagococcus martis</name>
    <dbReference type="NCBI Taxonomy" id="1768210"/>
    <lineage>
        <taxon>Bacteria</taxon>
        <taxon>Bacillati</taxon>
        <taxon>Bacillota</taxon>
        <taxon>Bacilli</taxon>
        <taxon>Lactobacillales</taxon>
        <taxon>Enterococcaceae</taxon>
        <taxon>Vagococcus</taxon>
    </lineage>
</organism>
<evidence type="ECO:0000313" key="1">
    <source>
        <dbReference type="EMBL" id="OPF87815.1"/>
    </source>
</evidence>
<reference evidence="1 2" key="1">
    <citation type="submission" date="2017-02" db="EMBL/GenBank/DDBJ databases">
        <title>Vagococcus cremeus sp. nov., isolated from the small intestine of a marten, Martes flavigula.</title>
        <authorList>
            <person name="Tak E.J."/>
            <person name="Bae J.-W."/>
        </authorList>
    </citation>
    <scope>NUCLEOTIDE SEQUENCE [LARGE SCALE GENOMIC DNA]</scope>
    <source>
        <strain evidence="1 2">D7T301</strain>
    </source>
</reference>
<dbReference type="InterPro" id="IPR036166">
    <property type="entry name" value="YxeA-like_sf"/>
</dbReference>
<proteinExistence type="predicted"/>
<accession>A0A1V4DH26</accession>
<gene>
    <name evidence="1" type="ORF">BW731_06290</name>
</gene>
<dbReference type="AlphaFoldDB" id="A0A1V4DH26"/>
<dbReference type="InterPro" id="IPR006542">
    <property type="entry name" value="DUF1093"/>
</dbReference>
<dbReference type="EMBL" id="MVAB01000001">
    <property type="protein sequence ID" value="OPF87815.1"/>
    <property type="molecule type" value="Genomic_DNA"/>
</dbReference>
<dbReference type="Gene3D" id="2.40.50.480">
    <property type="match status" value="1"/>
</dbReference>
<comment type="caution">
    <text evidence="1">The sequence shown here is derived from an EMBL/GenBank/DDBJ whole genome shotgun (WGS) entry which is preliminary data.</text>
</comment>
<dbReference type="SUPFAM" id="SSF159121">
    <property type="entry name" value="BC4932-like"/>
    <property type="match status" value="1"/>
</dbReference>
<protein>
    <recommendedName>
        <fullName evidence="3">DUF1093 domain-containing protein</fullName>
    </recommendedName>
</protein>
<evidence type="ECO:0000313" key="2">
    <source>
        <dbReference type="Proteomes" id="UP000189970"/>
    </source>
</evidence>
<name>A0A1V4DH26_9ENTE</name>
<dbReference type="Proteomes" id="UP000189970">
    <property type="component" value="Unassembled WGS sequence"/>
</dbReference>
<evidence type="ECO:0008006" key="3">
    <source>
        <dbReference type="Google" id="ProtNLM"/>
    </source>
</evidence>
<keyword evidence="2" id="KW-1185">Reference proteome</keyword>
<dbReference type="RefSeq" id="WP_079346615.1">
    <property type="nucleotide sequence ID" value="NZ_MVAB01000001.1"/>
</dbReference>
<sequence length="127" mass="14209">MVKKIILVVAVILVVVCGYKGYEYYNMTYKGDIAYAKVPEVVPTEQETKDDTGKVITGSKTYQYDFDFVKEDGTIQKMDYELSGDNVIPLKPGSYIKASISQKRVISGPNDVSKSDIPKNVLEKLDK</sequence>
<dbReference type="Pfam" id="PF06486">
    <property type="entry name" value="DUF1093"/>
    <property type="match status" value="1"/>
</dbReference>